<keyword evidence="1" id="KW-1133">Transmembrane helix</keyword>
<evidence type="ECO:0000256" key="1">
    <source>
        <dbReference type="SAM" id="Phobius"/>
    </source>
</evidence>
<comment type="caution">
    <text evidence="2">The sequence shown here is derived from an EMBL/GenBank/DDBJ whole genome shotgun (WGS) entry which is preliminary data.</text>
</comment>
<organism evidence="2 3">
    <name type="scientific">Allokutzneria multivorans</name>
    <dbReference type="NCBI Taxonomy" id="1142134"/>
    <lineage>
        <taxon>Bacteria</taxon>
        <taxon>Bacillati</taxon>
        <taxon>Actinomycetota</taxon>
        <taxon>Actinomycetes</taxon>
        <taxon>Pseudonocardiales</taxon>
        <taxon>Pseudonocardiaceae</taxon>
        <taxon>Allokutzneria</taxon>
    </lineage>
</organism>
<keyword evidence="1" id="KW-0812">Transmembrane</keyword>
<feature type="transmembrane region" description="Helical" evidence="1">
    <location>
        <begin position="100"/>
        <end position="121"/>
    </location>
</feature>
<proteinExistence type="predicted"/>
<accession>A0ABP7T231</accession>
<sequence length="134" mass="13957">MWSEVALVGAGALITWWAVGDQSAQVPPDTRLDYYYQLPAYHPAVDVALGVAGVIVGVAVFVRAKGLWRLPFAGALLLGAALGLFGRVLTAGGIGANIGAGMVFMIGLPLTALCLIGLLTGSKLHTARQRRESN</sequence>
<keyword evidence="3" id="KW-1185">Reference proteome</keyword>
<name>A0ABP7T231_9PSEU</name>
<feature type="transmembrane region" description="Helical" evidence="1">
    <location>
        <begin position="44"/>
        <end position="62"/>
    </location>
</feature>
<feature type="transmembrane region" description="Helical" evidence="1">
    <location>
        <begin position="74"/>
        <end position="94"/>
    </location>
</feature>
<reference evidence="3" key="1">
    <citation type="journal article" date="2019" name="Int. J. Syst. Evol. Microbiol.">
        <title>The Global Catalogue of Microorganisms (GCM) 10K type strain sequencing project: providing services to taxonomists for standard genome sequencing and annotation.</title>
        <authorList>
            <consortium name="The Broad Institute Genomics Platform"/>
            <consortium name="The Broad Institute Genome Sequencing Center for Infectious Disease"/>
            <person name="Wu L."/>
            <person name="Ma J."/>
        </authorList>
    </citation>
    <scope>NUCLEOTIDE SEQUENCE [LARGE SCALE GENOMIC DNA]</scope>
    <source>
        <strain evidence="3">JCM 17342</strain>
    </source>
</reference>
<dbReference type="EMBL" id="BAABAL010000018">
    <property type="protein sequence ID" value="GAA4019925.1"/>
    <property type="molecule type" value="Genomic_DNA"/>
</dbReference>
<gene>
    <name evidence="2" type="ORF">GCM10022247_49670</name>
</gene>
<evidence type="ECO:0000313" key="2">
    <source>
        <dbReference type="EMBL" id="GAA4019925.1"/>
    </source>
</evidence>
<evidence type="ECO:0000313" key="3">
    <source>
        <dbReference type="Proteomes" id="UP001501747"/>
    </source>
</evidence>
<keyword evidence="1" id="KW-0472">Membrane</keyword>
<dbReference type="Proteomes" id="UP001501747">
    <property type="component" value="Unassembled WGS sequence"/>
</dbReference>
<protein>
    <submittedName>
        <fullName evidence="2">Uncharacterized protein</fullName>
    </submittedName>
</protein>